<evidence type="ECO:0000313" key="9">
    <source>
        <dbReference type="Proteomes" id="UP000515129"/>
    </source>
</evidence>
<dbReference type="InterPro" id="IPR041267">
    <property type="entry name" value="NLRP_HD2"/>
</dbReference>
<evidence type="ECO:0000256" key="3">
    <source>
        <dbReference type="ARBA" id="ARBA00022614"/>
    </source>
</evidence>
<evidence type="ECO:0000256" key="4">
    <source>
        <dbReference type="ARBA" id="ARBA00022737"/>
    </source>
</evidence>
<dbReference type="Pfam" id="PF17776">
    <property type="entry name" value="NLRC4_HD2"/>
    <property type="match status" value="1"/>
</dbReference>
<evidence type="ECO:0000313" key="10">
    <source>
        <dbReference type="RefSeq" id="XP_026145930.1"/>
    </source>
</evidence>
<name>A0A6P6RKX7_CARAU</name>
<evidence type="ECO:0000256" key="5">
    <source>
        <dbReference type="ARBA" id="ARBA00022741"/>
    </source>
</evidence>
<feature type="domain" description="NOD1/2 winged helix" evidence="8">
    <location>
        <begin position="26"/>
        <end position="71"/>
    </location>
</feature>
<protein>
    <submittedName>
        <fullName evidence="10">Protein NLRC3-like</fullName>
    </submittedName>
</protein>
<dbReference type="KEGG" id="caua:113120210"/>
<sequence>MYTHFLILQTNIKQEKDYENTVKDEDMILKLGKLAFQQLVKGNLIFYEEDLRECGIEETEAAVSSICTSVPYEKNRNVFITLSSSPLKHLKKALNVSPSELHKRAVEKALKSKNGHLDLFLRFLLGLSLESNQTLLRELLTQTGSCSYNNEETVKYIKQKIKRNRSPERSINLFHCLNELGDDSLIQEIQDYLKSGKIKETKLSSSQWSALVYVLLTSEQKMDVFKLKLFIGSQNTADEVLQKLLPVVKESKLVQLMDCGVTYEGVLLWLQL</sequence>
<evidence type="ECO:0000256" key="2">
    <source>
        <dbReference type="ARBA" id="ARBA00022490"/>
    </source>
</evidence>
<dbReference type="InterPro" id="IPR051261">
    <property type="entry name" value="NLR"/>
</dbReference>
<keyword evidence="4" id="KW-0677">Repeat</keyword>
<keyword evidence="6" id="KW-0067">ATP-binding</keyword>
<proteinExistence type="predicted"/>
<comment type="subcellular location">
    <subcellularLocation>
        <location evidence="1">Cytoplasm</location>
    </subcellularLocation>
</comment>
<keyword evidence="3" id="KW-0433">Leucine-rich repeat</keyword>
<evidence type="ECO:0000256" key="1">
    <source>
        <dbReference type="ARBA" id="ARBA00004496"/>
    </source>
</evidence>
<keyword evidence="2" id="KW-0963">Cytoplasm</keyword>
<evidence type="ECO:0000256" key="6">
    <source>
        <dbReference type="ARBA" id="ARBA00022840"/>
    </source>
</evidence>
<dbReference type="PANTHER" id="PTHR24106">
    <property type="entry name" value="NACHT, LRR AND CARD DOMAINS-CONTAINING"/>
    <property type="match status" value="1"/>
</dbReference>
<dbReference type="InterPro" id="IPR041075">
    <property type="entry name" value="NOD1/2_WH"/>
</dbReference>
<dbReference type="GeneID" id="113120210"/>
<keyword evidence="9" id="KW-1185">Reference proteome</keyword>
<keyword evidence="5" id="KW-0547">Nucleotide-binding</keyword>
<dbReference type="Pfam" id="PF17779">
    <property type="entry name" value="WHD_NOD2"/>
    <property type="match status" value="1"/>
</dbReference>
<accession>A0A6P6RKX7</accession>
<dbReference type="GO" id="GO:0005524">
    <property type="term" value="F:ATP binding"/>
    <property type="evidence" value="ECO:0007669"/>
    <property type="project" value="UniProtKB-KW"/>
</dbReference>
<dbReference type="RefSeq" id="XP_026145930.1">
    <property type="nucleotide sequence ID" value="XM_026290145.1"/>
</dbReference>
<gene>
    <name evidence="10" type="primary">LOC113120210</name>
</gene>
<dbReference type="OrthoDB" id="120976at2759"/>
<reference evidence="10" key="1">
    <citation type="submission" date="2025-08" db="UniProtKB">
        <authorList>
            <consortium name="RefSeq"/>
        </authorList>
    </citation>
    <scope>IDENTIFICATION</scope>
    <source>
        <strain evidence="10">Wakin</strain>
        <tissue evidence="10">Muscle</tissue>
    </source>
</reference>
<feature type="domain" description="NACHT LRR and PYD" evidence="7">
    <location>
        <begin position="85"/>
        <end position="188"/>
    </location>
</feature>
<evidence type="ECO:0000259" key="8">
    <source>
        <dbReference type="Pfam" id="PF17779"/>
    </source>
</evidence>
<dbReference type="GO" id="GO:0005737">
    <property type="term" value="C:cytoplasm"/>
    <property type="evidence" value="ECO:0007669"/>
    <property type="project" value="UniProtKB-SubCell"/>
</dbReference>
<dbReference type="Proteomes" id="UP000515129">
    <property type="component" value="Chromosome 19"/>
</dbReference>
<dbReference type="AlphaFoldDB" id="A0A6P6RKX7"/>
<evidence type="ECO:0000259" key="7">
    <source>
        <dbReference type="Pfam" id="PF17776"/>
    </source>
</evidence>
<organism evidence="9 10">
    <name type="scientific">Carassius auratus</name>
    <name type="common">Goldfish</name>
    <dbReference type="NCBI Taxonomy" id="7957"/>
    <lineage>
        <taxon>Eukaryota</taxon>
        <taxon>Metazoa</taxon>
        <taxon>Chordata</taxon>
        <taxon>Craniata</taxon>
        <taxon>Vertebrata</taxon>
        <taxon>Euteleostomi</taxon>
        <taxon>Actinopterygii</taxon>
        <taxon>Neopterygii</taxon>
        <taxon>Teleostei</taxon>
        <taxon>Ostariophysi</taxon>
        <taxon>Cypriniformes</taxon>
        <taxon>Cyprinidae</taxon>
        <taxon>Cyprininae</taxon>
        <taxon>Carassius</taxon>
    </lineage>
</organism>